<dbReference type="OrthoDB" id="2463160at2759"/>
<dbReference type="EMBL" id="CAJVPV010012977">
    <property type="protein sequence ID" value="CAG8673933.1"/>
    <property type="molecule type" value="Genomic_DNA"/>
</dbReference>
<organism evidence="1 2">
    <name type="scientific">Acaulospora morrowiae</name>
    <dbReference type="NCBI Taxonomy" id="94023"/>
    <lineage>
        <taxon>Eukaryota</taxon>
        <taxon>Fungi</taxon>
        <taxon>Fungi incertae sedis</taxon>
        <taxon>Mucoromycota</taxon>
        <taxon>Glomeromycotina</taxon>
        <taxon>Glomeromycetes</taxon>
        <taxon>Diversisporales</taxon>
        <taxon>Acaulosporaceae</taxon>
        <taxon>Acaulospora</taxon>
    </lineage>
</organism>
<proteinExistence type="predicted"/>
<name>A0A9N9EHA0_9GLOM</name>
<accession>A0A9N9EHA0</accession>
<dbReference type="AlphaFoldDB" id="A0A9N9EHA0"/>
<reference evidence="1" key="1">
    <citation type="submission" date="2021-06" db="EMBL/GenBank/DDBJ databases">
        <authorList>
            <person name="Kallberg Y."/>
            <person name="Tangrot J."/>
            <person name="Rosling A."/>
        </authorList>
    </citation>
    <scope>NUCLEOTIDE SEQUENCE</scope>
    <source>
        <strain evidence="1">CL551</strain>
    </source>
</reference>
<feature type="non-terminal residue" evidence="1">
    <location>
        <position position="1"/>
    </location>
</feature>
<evidence type="ECO:0000313" key="1">
    <source>
        <dbReference type="EMBL" id="CAG8673933.1"/>
    </source>
</evidence>
<evidence type="ECO:0000313" key="2">
    <source>
        <dbReference type="Proteomes" id="UP000789342"/>
    </source>
</evidence>
<comment type="caution">
    <text evidence="1">The sequence shown here is derived from an EMBL/GenBank/DDBJ whole genome shotgun (WGS) entry which is preliminary data.</text>
</comment>
<dbReference type="Proteomes" id="UP000789342">
    <property type="component" value="Unassembled WGS sequence"/>
</dbReference>
<gene>
    <name evidence="1" type="ORF">AMORRO_LOCUS10938</name>
</gene>
<protein>
    <submittedName>
        <fullName evidence="1">14260_t:CDS:1</fullName>
    </submittedName>
</protein>
<sequence>TNMKWSFSSTTLGNFITNCQAPLEHLGFEFCECFSEKHMDVIIQTLKRPLKVLNIRCTNIKITPEIREKARHMIQFIDGST</sequence>
<keyword evidence="2" id="KW-1185">Reference proteome</keyword>